<dbReference type="PANTHER" id="PTHR43841:SF3">
    <property type="entry name" value="(3R)-HYDROXYACYL-ACP DEHYDRATASE SUBUNIT HADB"/>
    <property type="match status" value="1"/>
</dbReference>
<gene>
    <name evidence="3" type="ORF">LK10_20395</name>
</gene>
<name>A0A0B2AF60_9MICC</name>
<dbReference type="InterPro" id="IPR003965">
    <property type="entry name" value="Fatty_acid_synthase"/>
</dbReference>
<dbReference type="RefSeq" id="WP_043128181.1">
    <property type="nucleotide sequence ID" value="NZ_JTDL01000153.1"/>
</dbReference>
<dbReference type="Proteomes" id="UP000030982">
    <property type="component" value="Unassembled WGS sequence"/>
</dbReference>
<dbReference type="OrthoDB" id="9774179at2"/>
<dbReference type="EMBL" id="JTDL01000153">
    <property type="protein sequence ID" value="KHL00346.1"/>
    <property type="molecule type" value="Genomic_DNA"/>
</dbReference>
<organism evidence="3 4">
    <name type="scientific">Sinomonas humi</name>
    <dbReference type="NCBI Taxonomy" id="1338436"/>
    <lineage>
        <taxon>Bacteria</taxon>
        <taxon>Bacillati</taxon>
        <taxon>Actinomycetota</taxon>
        <taxon>Actinomycetes</taxon>
        <taxon>Micrococcales</taxon>
        <taxon>Micrococcaceae</taxon>
        <taxon>Sinomonas</taxon>
    </lineage>
</organism>
<comment type="similarity">
    <text evidence="1">Belongs to the enoyl-CoA hydratase/isomerase family.</text>
</comment>
<sequence length="292" mass="31824">MPSLARLYVAAARDAAKKLVGKATARASLPNARHHVVGIRPDLIKMTEYQTLLGEAKRDIAPAGYVHTLAFPAAMSVMGREDFPLPLLGMVHLSNHVEYRVPIFYGDLLDVTAWAEKLEGHRSGTQVALVVEVQHAGNDDVAWRGVSTYLAKGVYLPGTDKPGLNGQRDEFRPPLPTAMWSLDSETGRDYAAVSGDFNPIHLSSISARALGMRRSIAHGMYTASRALAEVGSQKGDTFTWDVTFEAPVFLPARVCLNIKDAVDGGGAWEESEFVGWNPSSGRRHFRGTVTRL</sequence>
<dbReference type="Gene3D" id="3.10.129.10">
    <property type="entry name" value="Hotdog Thioesterase"/>
    <property type="match status" value="1"/>
</dbReference>
<proteinExistence type="inferred from homology"/>
<feature type="domain" description="MaoC-like" evidence="2">
    <location>
        <begin position="170"/>
        <end position="256"/>
    </location>
</feature>
<dbReference type="AlphaFoldDB" id="A0A0B2AF60"/>
<dbReference type="GO" id="GO:0006633">
    <property type="term" value="P:fatty acid biosynthetic process"/>
    <property type="evidence" value="ECO:0007669"/>
    <property type="project" value="InterPro"/>
</dbReference>
<evidence type="ECO:0000313" key="3">
    <source>
        <dbReference type="EMBL" id="KHL00346.1"/>
    </source>
</evidence>
<evidence type="ECO:0000256" key="1">
    <source>
        <dbReference type="ARBA" id="ARBA00005254"/>
    </source>
</evidence>
<reference evidence="3 4" key="1">
    <citation type="submission" date="2014-09" db="EMBL/GenBank/DDBJ databases">
        <title>Genome sequence of Sinomonas sp. MUSC 117.</title>
        <authorList>
            <person name="Lee L.-H."/>
        </authorList>
    </citation>
    <scope>NUCLEOTIDE SEQUENCE [LARGE SCALE GENOMIC DNA]</scope>
    <source>
        <strain evidence="3 4">MUSC 117</strain>
    </source>
</reference>
<keyword evidence="4" id="KW-1185">Reference proteome</keyword>
<dbReference type="InterPro" id="IPR002539">
    <property type="entry name" value="MaoC-like_dom"/>
</dbReference>
<dbReference type="GO" id="GO:0005835">
    <property type="term" value="C:fatty acid synthase complex"/>
    <property type="evidence" value="ECO:0007669"/>
    <property type="project" value="InterPro"/>
</dbReference>
<dbReference type="Pfam" id="PF01575">
    <property type="entry name" value="MaoC_dehydratas"/>
    <property type="match status" value="1"/>
</dbReference>
<dbReference type="GO" id="GO:0004312">
    <property type="term" value="F:fatty acid synthase activity"/>
    <property type="evidence" value="ECO:0007669"/>
    <property type="project" value="InterPro"/>
</dbReference>
<evidence type="ECO:0000313" key="4">
    <source>
        <dbReference type="Proteomes" id="UP000030982"/>
    </source>
</evidence>
<dbReference type="PANTHER" id="PTHR43841">
    <property type="entry name" value="3-HYDROXYACYL-THIOESTER DEHYDRATASE HTDX-RELATED"/>
    <property type="match status" value="1"/>
</dbReference>
<dbReference type="SUPFAM" id="SSF54637">
    <property type="entry name" value="Thioesterase/thiol ester dehydrase-isomerase"/>
    <property type="match status" value="2"/>
</dbReference>
<accession>A0A0B2AF60</accession>
<dbReference type="InterPro" id="IPR029069">
    <property type="entry name" value="HotDog_dom_sf"/>
</dbReference>
<comment type="caution">
    <text evidence="3">The sequence shown here is derived from an EMBL/GenBank/DDBJ whole genome shotgun (WGS) entry which is preliminary data.</text>
</comment>
<evidence type="ECO:0000259" key="2">
    <source>
        <dbReference type="Pfam" id="PF01575"/>
    </source>
</evidence>
<dbReference type="PRINTS" id="PR01483">
    <property type="entry name" value="FASYNTHASE"/>
</dbReference>
<protein>
    <submittedName>
        <fullName evidence="3">Dehydratase</fullName>
    </submittedName>
</protein>
<dbReference type="STRING" id="1338436.LK10_20395"/>